<feature type="signal peptide" evidence="1">
    <location>
        <begin position="1"/>
        <end position="23"/>
    </location>
</feature>
<name>A0A831RVZ8_9GAMM</name>
<gene>
    <name evidence="3" type="ORF">ENJ12_04985</name>
</gene>
<dbReference type="Pfam" id="PF00754">
    <property type="entry name" value="F5_F8_type_C"/>
    <property type="match status" value="1"/>
</dbReference>
<dbReference type="InterPro" id="IPR000421">
    <property type="entry name" value="FA58C"/>
</dbReference>
<dbReference type="Gene3D" id="2.60.120.260">
    <property type="entry name" value="Galactose-binding domain-like"/>
    <property type="match status" value="1"/>
</dbReference>
<dbReference type="SUPFAM" id="SSF49785">
    <property type="entry name" value="Galactose-binding domain-like"/>
    <property type="match status" value="1"/>
</dbReference>
<dbReference type="AlphaFoldDB" id="A0A831RVZ8"/>
<protein>
    <submittedName>
        <fullName evidence="3">Discoidin domain-containing protein</fullName>
    </submittedName>
</protein>
<feature type="chain" id="PRO_5032411298" evidence="1">
    <location>
        <begin position="24"/>
        <end position="304"/>
    </location>
</feature>
<feature type="domain" description="F5/8 type C" evidence="2">
    <location>
        <begin position="31"/>
        <end position="182"/>
    </location>
</feature>
<sequence>MSLARLGFLVGLAVLLCGADAGAAPGAVAQATDRNILLMKNGGVILAHTGQYDKEFPVNAMIEGNLLNYWASGKPGPKGWTPQSFVIELDREYELSRLAVDNREIDEKAYPGVSARKLRFSASTESSQSGWQPVSLMEAAQFGRKEEILDKPVRARWLKIEILSNYGNKSYTEINELEAYGKPVGDEPHYIDPNGVYRTNYQLLKLQVDGSRVTGCYELDKGYVHGTTNGRVFDIEWIEHKGEERGRALLVLSSGGFLNGLWYHEGIMKGPWFGNKLQGQHTIDCDPVSAAIGVGFKADTIVHQ</sequence>
<accession>A0A831RVZ8</accession>
<comment type="caution">
    <text evidence="3">The sequence shown here is derived from an EMBL/GenBank/DDBJ whole genome shotgun (WGS) entry which is preliminary data.</text>
</comment>
<dbReference type="InterPro" id="IPR008979">
    <property type="entry name" value="Galactose-bd-like_sf"/>
</dbReference>
<dbReference type="EMBL" id="DRLF01000179">
    <property type="protein sequence ID" value="HEC06180.1"/>
    <property type="molecule type" value="Genomic_DNA"/>
</dbReference>
<reference evidence="3" key="1">
    <citation type="journal article" date="2020" name="mSystems">
        <title>Genome- and Community-Level Interaction Insights into Carbon Utilization and Element Cycling Functions of Hydrothermarchaeota in Hydrothermal Sediment.</title>
        <authorList>
            <person name="Zhou Z."/>
            <person name="Liu Y."/>
            <person name="Xu W."/>
            <person name="Pan J."/>
            <person name="Luo Z.H."/>
            <person name="Li M."/>
        </authorList>
    </citation>
    <scope>NUCLEOTIDE SEQUENCE [LARGE SCALE GENOMIC DNA]</scope>
    <source>
        <strain evidence="3">HyVt-458</strain>
    </source>
</reference>
<keyword evidence="1" id="KW-0732">Signal</keyword>
<organism evidence="3">
    <name type="scientific">Thiolapillus brandeum</name>
    <dbReference type="NCBI Taxonomy" id="1076588"/>
    <lineage>
        <taxon>Bacteria</taxon>
        <taxon>Pseudomonadati</taxon>
        <taxon>Pseudomonadota</taxon>
        <taxon>Gammaproteobacteria</taxon>
        <taxon>Chromatiales</taxon>
        <taxon>Sedimenticolaceae</taxon>
        <taxon>Thiolapillus</taxon>
    </lineage>
</organism>
<dbReference type="PROSITE" id="PS50022">
    <property type="entry name" value="FA58C_3"/>
    <property type="match status" value="1"/>
</dbReference>
<evidence type="ECO:0000313" key="3">
    <source>
        <dbReference type="EMBL" id="HEC06180.1"/>
    </source>
</evidence>
<evidence type="ECO:0000256" key="1">
    <source>
        <dbReference type="SAM" id="SignalP"/>
    </source>
</evidence>
<evidence type="ECO:0000259" key="2">
    <source>
        <dbReference type="PROSITE" id="PS50022"/>
    </source>
</evidence>
<dbReference type="Proteomes" id="UP000886339">
    <property type="component" value="Unassembled WGS sequence"/>
</dbReference>
<proteinExistence type="predicted"/>